<feature type="transmembrane region" description="Helical" evidence="2">
    <location>
        <begin position="55"/>
        <end position="77"/>
    </location>
</feature>
<proteinExistence type="predicted"/>
<feature type="signal peptide" evidence="3">
    <location>
        <begin position="1"/>
        <end position="20"/>
    </location>
</feature>
<keyword evidence="3" id="KW-0732">Signal</keyword>
<keyword evidence="2" id="KW-1133">Transmembrane helix</keyword>
<feature type="chain" id="PRO_5029628187" evidence="3">
    <location>
        <begin position="21"/>
        <end position="204"/>
    </location>
</feature>
<keyword evidence="5" id="KW-1185">Reference proteome</keyword>
<comment type="caution">
    <text evidence="4">The sequence shown here is derived from an EMBL/GenBank/DDBJ whole genome shotgun (WGS) entry which is preliminary data.</text>
</comment>
<feature type="region of interest" description="Disordered" evidence="1">
    <location>
        <begin position="176"/>
        <end position="204"/>
    </location>
</feature>
<organism evidence="4 5">
    <name type="scientific">Bugula neritina</name>
    <name type="common">Brown bryozoan</name>
    <name type="synonym">Sertularia neritina</name>
    <dbReference type="NCBI Taxonomy" id="10212"/>
    <lineage>
        <taxon>Eukaryota</taxon>
        <taxon>Metazoa</taxon>
        <taxon>Spiralia</taxon>
        <taxon>Lophotrochozoa</taxon>
        <taxon>Bryozoa</taxon>
        <taxon>Gymnolaemata</taxon>
        <taxon>Cheilostomatida</taxon>
        <taxon>Flustrina</taxon>
        <taxon>Buguloidea</taxon>
        <taxon>Bugulidae</taxon>
        <taxon>Bugula</taxon>
    </lineage>
</organism>
<feature type="compositionally biased region" description="Basic residues" evidence="1">
    <location>
        <begin position="114"/>
        <end position="124"/>
    </location>
</feature>
<dbReference type="EMBL" id="VXIV02002150">
    <property type="protein sequence ID" value="KAF6027077.1"/>
    <property type="molecule type" value="Genomic_DNA"/>
</dbReference>
<feature type="compositionally biased region" description="Basic and acidic residues" evidence="1">
    <location>
        <begin position="86"/>
        <end position="99"/>
    </location>
</feature>
<keyword evidence="2" id="KW-0472">Membrane</keyword>
<gene>
    <name evidence="4" type="ORF">EB796_014603</name>
</gene>
<evidence type="ECO:0000256" key="3">
    <source>
        <dbReference type="SAM" id="SignalP"/>
    </source>
</evidence>
<dbReference type="AlphaFoldDB" id="A0A7J7JM37"/>
<evidence type="ECO:0000256" key="2">
    <source>
        <dbReference type="SAM" id="Phobius"/>
    </source>
</evidence>
<reference evidence="4" key="1">
    <citation type="submission" date="2020-06" db="EMBL/GenBank/DDBJ databases">
        <title>Draft genome of Bugula neritina, a colonial animal packing powerful symbionts and potential medicines.</title>
        <authorList>
            <person name="Rayko M."/>
        </authorList>
    </citation>
    <scope>NUCLEOTIDE SEQUENCE [LARGE SCALE GENOMIC DNA]</scope>
    <source>
        <strain evidence="4">Kwan_BN1</strain>
    </source>
</reference>
<evidence type="ECO:0000313" key="4">
    <source>
        <dbReference type="EMBL" id="KAF6027077.1"/>
    </source>
</evidence>
<name>A0A7J7JM37_BUGNE</name>
<evidence type="ECO:0000313" key="5">
    <source>
        <dbReference type="Proteomes" id="UP000593567"/>
    </source>
</evidence>
<evidence type="ECO:0000256" key="1">
    <source>
        <dbReference type="SAM" id="MobiDB-lite"/>
    </source>
</evidence>
<accession>A0A7J7JM37</accession>
<sequence>MELAWVTIFKVLLLFSYTLAKKVTIKWNITWNNAATIPTTTSTTTTKKSVNKGGLIGGIVGAIVGVIVAVVVSVIVVRKSKERRFRADAENAKDSKEKSNLAPQPVYTSDGAKKDKRNGNRHSLSKPQTQQKHKDDPIIYADLDLKSQPRALITKPSGDTPADSVLYTSIDHIKTRKLKDQLDEPSIPTTAPPPPPLYGNVTDN</sequence>
<dbReference type="Proteomes" id="UP000593567">
    <property type="component" value="Unassembled WGS sequence"/>
</dbReference>
<protein>
    <submittedName>
        <fullName evidence="4">Uncharacterized protein</fullName>
    </submittedName>
</protein>
<feature type="region of interest" description="Disordered" evidence="1">
    <location>
        <begin position="86"/>
        <end position="136"/>
    </location>
</feature>
<keyword evidence="2" id="KW-0812">Transmembrane</keyword>